<accession>A0A2M6YCA0</accession>
<feature type="transmembrane region" description="Helical" evidence="2">
    <location>
        <begin position="27"/>
        <end position="46"/>
    </location>
</feature>
<dbReference type="EMBL" id="PEXI01000051">
    <property type="protein sequence ID" value="PIU24318.1"/>
    <property type="molecule type" value="Genomic_DNA"/>
</dbReference>
<protein>
    <submittedName>
        <fullName evidence="3">Uncharacterized protein</fullName>
    </submittedName>
</protein>
<dbReference type="AlphaFoldDB" id="A0A2M6YCA0"/>
<evidence type="ECO:0000313" key="4">
    <source>
        <dbReference type="Proteomes" id="UP000229896"/>
    </source>
</evidence>
<sequence length="572" mass="62008">MEEEKKPASDAPMHIEMPAKKKRNLTWLWILITAVVVGGGVAAFAYRGAIKDKIWPPKAEEETAIIDDTTTSSSGGTTSTSVDEGITWLTPRVKLADLGLFKATTHNADDPGAGYTGTDYYKVATTSDGGEIILAIVKVETMGTSDDFHHFLKKNGTYYWLSENSDTIGADGVNVYARTTSDTNSTFVIKSLQLDKTLTKGSTKLTQDTGASRVDSFASDTTAGDKVAETKWGDLYLLEGKDIDKSNGLAKVAQYYILCNDGQRIIYHPEATFRNDDGTLNITWSNSVGQNQKFSQIQTSGCGSSGGSYPLIVNESSLTSKSVVGSSSSGTKVYTVAESSDLAEFAYQVYLMDGMGDKASKSTMLADLGLLTIQDGYGNWAAYLNNKYMPAVECGKPVIYLYPTKTTEVSIKVGASITKSDPAYNNGWKVIASPSGLLSLAEKTYDSLFWEGTGFGEYPTITSGTIVESSRVAATISLQLATIGLNSKEISDFKEFWLPKMPMTPYTRLTWLTTEQMNTLAPLAVSPKPDSTIRVFLDFAGLSSKENISPQILPHYNRDGFTLVEWGGLLVK</sequence>
<feature type="region of interest" description="Disordered" evidence="1">
    <location>
        <begin position="61"/>
        <end position="81"/>
    </location>
</feature>
<gene>
    <name evidence="3" type="ORF">COT12_01660</name>
</gene>
<keyword evidence="2" id="KW-0472">Membrane</keyword>
<name>A0A2M6YCA0_9BACT</name>
<evidence type="ECO:0000256" key="2">
    <source>
        <dbReference type="SAM" id="Phobius"/>
    </source>
</evidence>
<evidence type="ECO:0000256" key="1">
    <source>
        <dbReference type="SAM" id="MobiDB-lite"/>
    </source>
</evidence>
<proteinExistence type="predicted"/>
<organism evidence="3 4">
    <name type="scientific">Candidatus Berkelbacteria bacterium CG08_land_8_20_14_0_20_39_8</name>
    <dbReference type="NCBI Taxonomy" id="1974511"/>
    <lineage>
        <taxon>Bacteria</taxon>
        <taxon>Candidatus Berkelbacteria</taxon>
    </lineage>
</organism>
<comment type="caution">
    <text evidence="3">The sequence shown here is derived from an EMBL/GenBank/DDBJ whole genome shotgun (WGS) entry which is preliminary data.</text>
</comment>
<reference evidence="4" key="1">
    <citation type="submission" date="2017-09" db="EMBL/GenBank/DDBJ databases">
        <title>Depth-based differentiation of microbial function through sediment-hosted aquifers and enrichment of novel symbionts in the deep terrestrial subsurface.</title>
        <authorList>
            <person name="Probst A.J."/>
            <person name="Ladd B."/>
            <person name="Jarett J.K."/>
            <person name="Geller-Mcgrath D.E."/>
            <person name="Sieber C.M.K."/>
            <person name="Emerson J.B."/>
            <person name="Anantharaman K."/>
            <person name="Thomas B.C."/>
            <person name="Malmstrom R."/>
            <person name="Stieglmeier M."/>
            <person name="Klingl A."/>
            <person name="Woyke T."/>
            <person name="Ryan C.M."/>
            <person name="Banfield J.F."/>
        </authorList>
    </citation>
    <scope>NUCLEOTIDE SEQUENCE [LARGE SCALE GENOMIC DNA]</scope>
</reference>
<keyword evidence="2" id="KW-1133">Transmembrane helix</keyword>
<evidence type="ECO:0000313" key="3">
    <source>
        <dbReference type="EMBL" id="PIU24318.1"/>
    </source>
</evidence>
<dbReference type="Proteomes" id="UP000229896">
    <property type="component" value="Unassembled WGS sequence"/>
</dbReference>
<keyword evidence="2" id="KW-0812">Transmembrane</keyword>
<feature type="compositionally biased region" description="Low complexity" evidence="1">
    <location>
        <begin position="69"/>
        <end position="81"/>
    </location>
</feature>